<dbReference type="RefSeq" id="WP_009861980.1">
    <property type="nucleotide sequence ID" value="NZ_CABFPH010000025.1"/>
</dbReference>
<reference evidence="1 2" key="1">
    <citation type="submission" date="2019-06" db="EMBL/GenBank/DDBJ databases">
        <authorList>
            <person name="Rodrigo-Torres L."/>
            <person name="Arahal R. D."/>
            <person name="Lucena T."/>
        </authorList>
    </citation>
    <scope>NUCLEOTIDE SEQUENCE [LARGE SCALE GENOMIC DNA]</scope>
    <source>
        <strain evidence="1 2">SB0023/3</strain>
    </source>
</reference>
<proteinExistence type="predicted"/>
<accession>A0A509EDU2</accession>
<dbReference type="AlphaFoldDB" id="A0A509EDU2"/>
<keyword evidence="2" id="KW-1185">Reference proteome</keyword>
<dbReference type="Proteomes" id="UP000410984">
    <property type="component" value="Unassembled WGS sequence"/>
</dbReference>
<sequence length="63" mass="7096">MKNASTAAYPDRSDILARKAEGRRELAALTFGEKIARMEALRDRLAPIRAAREARLRRASLRS</sequence>
<name>A0A509EDU2_9HYPH</name>
<dbReference type="OrthoDB" id="8021236at2"/>
<dbReference type="EMBL" id="CABFPH010000025">
    <property type="protein sequence ID" value="VUD71609.1"/>
    <property type="molecule type" value="Genomic_DNA"/>
</dbReference>
<protein>
    <submittedName>
        <fullName evidence="1">Uncharacterized protein</fullName>
    </submittedName>
</protein>
<gene>
    <name evidence="1" type="ORF">MET9862_02192</name>
</gene>
<evidence type="ECO:0000313" key="1">
    <source>
        <dbReference type="EMBL" id="VUD71609.1"/>
    </source>
</evidence>
<organism evidence="1 2">
    <name type="scientific">Methylobacterium symbioticum</name>
    <dbReference type="NCBI Taxonomy" id="2584084"/>
    <lineage>
        <taxon>Bacteria</taxon>
        <taxon>Pseudomonadati</taxon>
        <taxon>Pseudomonadota</taxon>
        <taxon>Alphaproteobacteria</taxon>
        <taxon>Hyphomicrobiales</taxon>
        <taxon>Methylobacteriaceae</taxon>
        <taxon>Methylobacterium</taxon>
    </lineage>
</organism>
<evidence type="ECO:0000313" key="2">
    <source>
        <dbReference type="Proteomes" id="UP000410984"/>
    </source>
</evidence>